<sequence>MGRAKRVVIAVVASFALMFTVSTPAVAAFAPTADPGMFCC</sequence>
<name>A0A1H2HWQ6_9ACTN</name>
<dbReference type="EMBL" id="LT629791">
    <property type="protein sequence ID" value="SDU35958.1"/>
    <property type="molecule type" value="Genomic_DNA"/>
</dbReference>
<evidence type="ECO:0000256" key="1">
    <source>
        <dbReference type="SAM" id="SignalP"/>
    </source>
</evidence>
<evidence type="ECO:0000313" key="2">
    <source>
        <dbReference type="EMBL" id="SDU35958.1"/>
    </source>
</evidence>
<keyword evidence="1" id="KW-0732">Signal</keyword>
<proteinExistence type="predicted"/>
<dbReference type="AlphaFoldDB" id="A0A1H2HWQ6"/>
<evidence type="ECO:0000313" key="3">
    <source>
        <dbReference type="Proteomes" id="UP000182977"/>
    </source>
</evidence>
<organism evidence="2 3">
    <name type="scientific">Jiangella alkaliphila</name>
    <dbReference type="NCBI Taxonomy" id="419479"/>
    <lineage>
        <taxon>Bacteria</taxon>
        <taxon>Bacillati</taxon>
        <taxon>Actinomycetota</taxon>
        <taxon>Actinomycetes</taxon>
        <taxon>Jiangellales</taxon>
        <taxon>Jiangellaceae</taxon>
        <taxon>Jiangella</taxon>
    </lineage>
</organism>
<protein>
    <submittedName>
        <fullName evidence="2">Uncharacterized protein</fullName>
    </submittedName>
</protein>
<feature type="chain" id="PRO_5009276122" evidence="1">
    <location>
        <begin position="28"/>
        <end position="40"/>
    </location>
</feature>
<gene>
    <name evidence="2" type="ORF">SAMN04488563_1279</name>
</gene>
<dbReference type="Proteomes" id="UP000182977">
    <property type="component" value="Chromosome I"/>
</dbReference>
<accession>A0A1H2HWQ6</accession>
<keyword evidence="3" id="KW-1185">Reference proteome</keyword>
<reference evidence="3" key="1">
    <citation type="submission" date="2016-10" db="EMBL/GenBank/DDBJ databases">
        <authorList>
            <person name="Varghese N."/>
            <person name="Submissions S."/>
        </authorList>
    </citation>
    <scope>NUCLEOTIDE SEQUENCE [LARGE SCALE GENOMIC DNA]</scope>
    <source>
        <strain evidence="3">DSM 45079</strain>
    </source>
</reference>
<feature type="signal peptide" evidence="1">
    <location>
        <begin position="1"/>
        <end position="27"/>
    </location>
</feature>